<proteinExistence type="predicted"/>
<evidence type="ECO:0000313" key="1">
    <source>
        <dbReference type="EnsemblPlants" id="OB08G22160.1"/>
    </source>
</evidence>
<dbReference type="PANTHER" id="PTHR31050">
    <property type="entry name" value="OS08G0413200 PROTEIN"/>
    <property type="match status" value="1"/>
</dbReference>
<evidence type="ECO:0000313" key="2">
    <source>
        <dbReference type="Proteomes" id="UP000006038"/>
    </source>
</evidence>
<dbReference type="STRING" id="4533.J3MSY6"/>
<dbReference type="OMA" id="MEIVPHR"/>
<reference evidence="1" key="1">
    <citation type="journal article" date="2013" name="Nat. Commun.">
        <title>Whole-genome sequencing of Oryza brachyantha reveals mechanisms underlying Oryza genome evolution.</title>
        <authorList>
            <person name="Chen J."/>
            <person name="Huang Q."/>
            <person name="Gao D."/>
            <person name="Wang J."/>
            <person name="Lang Y."/>
            <person name="Liu T."/>
            <person name="Li B."/>
            <person name="Bai Z."/>
            <person name="Luis Goicoechea J."/>
            <person name="Liang C."/>
            <person name="Chen C."/>
            <person name="Zhang W."/>
            <person name="Sun S."/>
            <person name="Liao Y."/>
            <person name="Zhang X."/>
            <person name="Yang L."/>
            <person name="Song C."/>
            <person name="Wang M."/>
            <person name="Shi J."/>
            <person name="Liu G."/>
            <person name="Liu J."/>
            <person name="Zhou H."/>
            <person name="Zhou W."/>
            <person name="Yu Q."/>
            <person name="An N."/>
            <person name="Chen Y."/>
            <person name="Cai Q."/>
            <person name="Wang B."/>
            <person name="Liu B."/>
            <person name="Min J."/>
            <person name="Huang Y."/>
            <person name="Wu H."/>
            <person name="Li Z."/>
            <person name="Zhang Y."/>
            <person name="Yin Y."/>
            <person name="Song W."/>
            <person name="Jiang J."/>
            <person name="Jackson S.A."/>
            <person name="Wing R.A."/>
            <person name="Wang J."/>
            <person name="Chen M."/>
        </authorList>
    </citation>
    <scope>NUCLEOTIDE SEQUENCE [LARGE SCALE GENOMIC DNA]</scope>
    <source>
        <strain evidence="1">cv. IRGC 101232</strain>
    </source>
</reference>
<dbReference type="EnsemblPlants" id="OB08G22160.1">
    <property type="protein sequence ID" value="OB08G22160.1"/>
    <property type="gene ID" value="OB08G22160"/>
</dbReference>
<keyword evidence="2" id="KW-1185">Reference proteome</keyword>
<name>J3MSY6_ORYBR</name>
<dbReference type="HOGENOM" id="CLU_061278_1_0_1"/>
<organism evidence="1">
    <name type="scientific">Oryza brachyantha</name>
    <name type="common">malo sina</name>
    <dbReference type="NCBI Taxonomy" id="4533"/>
    <lineage>
        <taxon>Eukaryota</taxon>
        <taxon>Viridiplantae</taxon>
        <taxon>Streptophyta</taxon>
        <taxon>Embryophyta</taxon>
        <taxon>Tracheophyta</taxon>
        <taxon>Spermatophyta</taxon>
        <taxon>Magnoliopsida</taxon>
        <taxon>Liliopsida</taxon>
        <taxon>Poales</taxon>
        <taxon>Poaceae</taxon>
        <taxon>BOP clade</taxon>
        <taxon>Oryzoideae</taxon>
        <taxon>Oryzeae</taxon>
        <taxon>Oryzinae</taxon>
        <taxon>Oryza</taxon>
    </lineage>
</organism>
<sequence length="400" mass="43828">MYGTKPLSGFAAQVQLRRWDLGRAVLATARPSCFVPKLVRPKPSPWSYHAGPTQFVLGRTVLSVMLDRHALGQPTKARSNSELYRYLAVKSDDDDVADVTRCWGVRGLPFPQNRVIKVVDPELGEYAEAYADEVVFVPVPGVPLSQNRYYAVLAAGNHRGLLSARRVSSPVFVAGNLSFVCPFQFLSRMRVHHFFGPKLTWTAYFDLGETLHGAQRSAPLARSLSHAHGHAAATTPTATAATVAVGRWYTPFFLIMEDGVPPKTQMDKATFYEIVLEQRWEAMGGAPPAATKRALVGGSVEVEEEAVAASARTGGDGYLRFSAATWPPGQRVAVHASLWERMVWEEQKGGWVADEDGSVRKRIAGAGVGSRSVLVERFAVRRMDGSVAVAFDFFHVNKIS</sequence>
<dbReference type="Proteomes" id="UP000006038">
    <property type="component" value="Chromosome 8"/>
</dbReference>
<reference evidence="1" key="2">
    <citation type="submission" date="2013-04" db="UniProtKB">
        <authorList>
            <consortium name="EnsemblPlants"/>
        </authorList>
    </citation>
    <scope>IDENTIFICATION</scope>
</reference>
<dbReference type="Gramene" id="OB08G22160.1">
    <property type="protein sequence ID" value="OB08G22160.1"/>
    <property type="gene ID" value="OB08G22160"/>
</dbReference>
<dbReference type="InterPro" id="IPR010683">
    <property type="entry name" value="DUF1262"/>
</dbReference>
<dbReference type="PANTHER" id="PTHR31050:SF3">
    <property type="entry name" value="OS08G0412800 PROTEIN"/>
    <property type="match status" value="1"/>
</dbReference>
<dbReference type="Pfam" id="PF06880">
    <property type="entry name" value="DUF1262"/>
    <property type="match status" value="1"/>
</dbReference>
<protein>
    <submittedName>
        <fullName evidence="1">Uncharacterized protein</fullName>
    </submittedName>
</protein>
<dbReference type="AlphaFoldDB" id="J3MSY6"/>
<accession>J3MSY6</accession>